<dbReference type="GO" id="GO:0016459">
    <property type="term" value="C:myosin complex"/>
    <property type="evidence" value="ECO:0007669"/>
    <property type="project" value="InterPro"/>
</dbReference>
<name>A0A7C8YTZ1_OPUST</name>
<proteinExistence type="predicted"/>
<evidence type="ECO:0000259" key="2">
    <source>
        <dbReference type="PROSITE" id="PS51757"/>
    </source>
</evidence>
<evidence type="ECO:0000313" key="3">
    <source>
        <dbReference type="EMBL" id="MBA4626594.1"/>
    </source>
</evidence>
<dbReference type="AlphaFoldDB" id="A0A7C8YTZ1"/>
<protein>
    <recommendedName>
        <fullName evidence="2">TH1 domain-containing protein</fullName>
    </recommendedName>
</protein>
<evidence type="ECO:0000256" key="1">
    <source>
        <dbReference type="SAM" id="MobiDB-lite"/>
    </source>
</evidence>
<dbReference type="InterPro" id="IPR010926">
    <property type="entry name" value="Myosin_TH1"/>
</dbReference>
<dbReference type="GO" id="GO:0003774">
    <property type="term" value="F:cytoskeletal motor activity"/>
    <property type="evidence" value="ECO:0007669"/>
    <property type="project" value="InterPro"/>
</dbReference>
<organism evidence="3">
    <name type="scientific">Opuntia streptacantha</name>
    <name type="common">Prickly pear cactus</name>
    <name type="synonym">Opuntia cardona</name>
    <dbReference type="NCBI Taxonomy" id="393608"/>
    <lineage>
        <taxon>Eukaryota</taxon>
        <taxon>Viridiplantae</taxon>
        <taxon>Streptophyta</taxon>
        <taxon>Embryophyta</taxon>
        <taxon>Tracheophyta</taxon>
        <taxon>Spermatophyta</taxon>
        <taxon>Magnoliopsida</taxon>
        <taxon>eudicotyledons</taxon>
        <taxon>Gunneridae</taxon>
        <taxon>Pentapetalae</taxon>
        <taxon>Caryophyllales</taxon>
        <taxon>Cactineae</taxon>
        <taxon>Cactaceae</taxon>
        <taxon>Opuntioideae</taxon>
        <taxon>Opuntia</taxon>
    </lineage>
</organism>
<accession>A0A7C8YTZ1</accession>
<reference evidence="3" key="2">
    <citation type="submission" date="2020-07" db="EMBL/GenBank/DDBJ databases">
        <authorList>
            <person name="Vera ALvarez R."/>
            <person name="Arias-Moreno D.M."/>
            <person name="Jimenez-Jacinto V."/>
            <person name="Jimenez-Bremont J.F."/>
            <person name="Swaminathan K."/>
            <person name="Moose S.P."/>
            <person name="Guerrero-Gonzalez M.L."/>
            <person name="Marino-Ramirez L."/>
            <person name="Landsman D."/>
            <person name="Rodriguez-Kessler M."/>
            <person name="Delgado-Sanchez P."/>
        </authorList>
    </citation>
    <scope>NUCLEOTIDE SEQUENCE</scope>
    <source>
        <tissue evidence="3">Cladode</tissue>
    </source>
</reference>
<feature type="compositionally biased region" description="Acidic residues" evidence="1">
    <location>
        <begin position="22"/>
        <end position="36"/>
    </location>
</feature>
<feature type="domain" description="TH1" evidence="2">
    <location>
        <begin position="47"/>
        <end position="217"/>
    </location>
</feature>
<dbReference type="PANTHER" id="PTHR34969:SF1">
    <property type="entry name" value="TH1 DOMAIN-CONTAINING PROTEIN"/>
    <property type="match status" value="1"/>
</dbReference>
<dbReference type="EMBL" id="GISG01057400">
    <property type="protein sequence ID" value="MBA4626594.1"/>
    <property type="molecule type" value="Transcribed_RNA"/>
</dbReference>
<sequence length="217" mass="24938">MSRYSYRNNRAVKINDPKDAGDNGDSEPQPSDDNDNKEDLKPFMGVKQRRLASFRREYKGDYLDVPSQPYVKILDKQGDRQILFADKVLKFTGTGKMKRRILIITDYAVYIIDPETSSLKRRITLAAVEKLYLSTLCDNFFVIGIPTEYDILMASTRKTEIVTVLVEATKNASNFELDVIFKNRFEYNPTADLVKEVMFEEVEGGVKTRILVKPEDD</sequence>
<dbReference type="PROSITE" id="PS51757">
    <property type="entry name" value="TH1"/>
    <property type="match status" value="1"/>
</dbReference>
<dbReference type="PANTHER" id="PTHR34969">
    <property type="entry name" value="OS01G0621700 PROTEIN"/>
    <property type="match status" value="1"/>
</dbReference>
<reference evidence="3" key="1">
    <citation type="journal article" date="2013" name="J. Plant Res.">
        <title>Effect of fungi and light on seed germination of three Opuntia species from semiarid lands of central Mexico.</title>
        <authorList>
            <person name="Delgado-Sanchez P."/>
            <person name="Jimenez-Bremont J.F."/>
            <person name="Guerrero-Gonzalez Mde L."/>
            <person name="Flores J."/>
        </authorList>
    </citation>
    <scope>NUCLEOTIDE SEQUENCE</scope>
    <source>
        <tissue evidence="3">Cladode</tissue>
    </source>
</reference>
<feature type="region of interest" description="Disordered" evidence="1">
    <location>
        <begin position="1"/>
        <end position="42"/>
    </location>
</feature>
<dbReference type="Pfam" id="PF06017">
    <property type="entry name" value="Myosin_TH1"/>
    <property type="match status" value="1"/>
</dbReference>